<accession>A0ABS2SRI3</accession>
<gene>
    <name evidence="6" type="ORF">JOC54_001366</name>
</gene>
<feature type="transmembrane region" description="Helical" evidence="5">
    <location>
        <begin position="356"/>
        <end position="375"/>
    </location>
</feature>
<evidence type="ECO:0000256" key="5">
    <source>
        <dbReference type="SAM" id="Phobius"/>
    </source>
</evidence>
<dbReference type="PANTHER" id="PTHR23526">
    <property type="entry name" value="INTEGRAL MEMBRANE TRANSPORT PROTEIN-RELATED"/>
    <property type="match status" value="1"/>
</dbReference>
<feature type="transmembrane region" description="Helical" evidence="5">
    <location>
        <begin position="381"/>
        <end position="399"/>
    </location>
</feature>
<dbReference type="CDD" id="cd06174">
    <property type="entry name" value="MFS"/>
    <property type="match status" value="1"/>
</dbReference>
<dbReference type="RefSeq" id="WP_204465270.1">
    <property type="nucleotide sequence ID" value="NZ_JAFBCV010000003.1"/>
</dbReference>
<feature type="transmembrane region" description="Helical" evidence="5">
    <location>
        <begin position="313"/>
        <end position="336"/>
    </location>
</feature>
<name>A0ABS2SRI3_9BACI</name>
<dbReference type="Pfam" id="PF07690">
    <property type="entry name" value="MFS_1"/>
    <property type="match status" value="1"/>
</dbReference>
<dbReference type="PANTHER" id="PTHR23526:SF2">
    <property type="entry name" value="MAJOR FACILITATOR SUPERFAMILY (MFS) PROFILE DOMAIN-CONTAINING PROTEIN"/>
    <property type="match status" value="1"/>
</dbReference>
<proteinExistence type="predicted"/>
<keyword evidence="7" id="KW-1185">Reference proteome</keyword>
<evidence type="ECO:0000256" key="4">
    <source>
        <dbReference type="ARBA" id="ARBA00023136"/>
    </source>
</evidence>
<dbReference type="EMBL" id="JAFBCV010000003">
    <property type="protein sequence ID" value="MBM7838135.1"/>
    <property type="molecule type" value="Genomic_DNA"/>
</dbReference>
<feature type="transmembrane region" description="Helical" evidence="5">
    <location>
        <begin position="173"/>
        <end position="197"/>
    </location>
</feature>
<evidence type="ECO:0000256" key="1">
    <source>
        <dbReference type="ARBA" id="ARBA00004651"/>
    </source>
</evidence>
<feature type="transmembrane region" description="Helical" evidence="5">
    <location>
        <begin position="143"/>
        <end position="167"/>
    </location>
</feature>
<dbReference type="SUPFAM" id="SSF103473">
    <property type="entry name" value="MFS general substrate transporter"/>
    <property type="match status" value="1"/>
</dbReference>
<protein>
    <submittedName>
        <fullName evidence="6">YQGE family putative transporter</fullName>
    </submittedName>
</protein>
<feature type="transmembrane region" description="Helical" evidence="5">
    <location>
        <begin position="286"/>
        <end position="307"/>
    </location>
</feature>
<evidence type="ECO:0000256" key="2">
    <source>
        <dbReference type="ARBA" id="ARBA00022692"/>
    </source>
</evidence>
<dbReference type="InterPro" id="IPR052528">
    <property type="entry name" value="Sugar_transport-like"/>
</dbReference>
<keyword evidence="2 5" id="KW-0812">Transmembrane</keyword>
<feature type="transmembrane region" description="Helical" evidence="5">
    <location>
        <begin position="83"/>
        <end position="103"/>
    </location>
</feature>
<feature type="transmembrane region" description="Helical" evidence="5">
    <location>
        <begin position="254"/>
        <end position="274"/>
    </location>
</feature>
<dbReference type="Proteomes" id="UP001179280">
    <property type="component" value="Unassembled WGS sequence"/>
</dbReference>
<dbReference type="InterPro" id="IPR036259">
    <property type="entry name" value="MFS_trans_sf"/>
</dbReference>
<comment type="caution">
    <text evidence="6">The sequence shown here is derived from an EMBL/GenBank/DDBJ whole genome shotgun (WGS) entry which is preliminary data.</text>
</comment>
<keyword evidence="4 5" id="KW-0472">Membrane</keyword>
<keyword evidence="3 5" id="KW-1133">Transmembrane helix</keyword>
<dbReference type="PROSITE" id="PS00217">
    <property type="entry name" value="SUGAR_TRANSPORT_2"/>
    <property type="match status" value="1"/>
</dbReference>
<organism evidence="6 7">
    <name type="scientific">Shouchella xiaoxiensis</name>
    <dbReference type="NCBI Taxonomy" id="766895"/>
    <lineage>
        <taxon>Bacteria</taxon>
        <taxon>Bacillati</taxon>
        <taxon>Bacillota</taxon>
        <taxon>Bacilli</taxon>
        <taxon>Bacillales</taxon>
        <taxon>Bacillaceae</taxon>
        <taxon>Shouchella</taxon>
    </lineage>
</organism>
<reference evidence="6" key="1">
    <citation type="submission" date="2021-01" db="EMBL/GenBank/DDBJ databases">
        <title>Genomic Encyclopedia of Type Strains, Phase IV (KMG-IV): sequencing the most valuable type-strain genomes for metagenomic binning, comparative biology and taxonomic classification.</title>
        <authorList>
            <person name="Goeker M."/>
        </authorList>
    </citation>
    <scope>NUCLEOTIDE SEQUENCE</scope>
    <source>
        <strain evidence="6">DSM 21943</strain>
    </source>
</reference>
<feature type="transmembrane region" description="Helical" evidence="5">
    <location>
        <begin position="109"/>
        <end position="131"/>
    </location>
</feature>
<feature type="transmembrane region" description="Helical" evidence="5">
    <location>
        <begin position="21"/>
        <end position="45"/>
    </location>
</feature>
<sequence>MPKQWFDKVFGHVDATKDLKLLLSIGGLYALSVALSNTFVNIFLWKQSGQFLDLALYNLMSVIFQPLAFLLAGKLTKRIDRVYVLRMGVIMMSLFYITVLIVGSNAASYLLVLGALLGIGTGCYWLAFNVLTFEVTEPETRDFFNGFLGLLTSFAGMTGPFLAGIIITKMTGFQGYFLIFGFSLFLFLVAVCLTWLLGKRHAKGKFQLIHVLKERKRNKNWRRILWAHVTQGLREGTFVFVIVVWVYVVTNNELALGTFGLVTSGIQFICYYLTARLLKPLYRKKAILVGGLLLYGAIFLLLINLSFAKLITYGVFISIAYPLLLIPYVSLTYDVIGKANRSGELRVEYIVVRECFLNIGRISSILFFIAAITLFNEEKVIPIVLLVVGSGHLWIYFFVRTIRLRKEDQEVIPSVHLTEGDGGPDKTV</sequence>
<evidence type="ECO:0000256" key="3">
    <source>
        <dbReference type="ARBA" id="ARBA00022989"/>
    </source>
</evidence>
<dbReference type="InterPro" id="IPR005829">
    <property type="entry name" value="Sugar_transporter_CS"/>
</dbReference>
<evidence type="ECO:0000313" key="7">
    <source>
        <dbReference type="Proteomes" id="UP001179280"/>
    </source>
</evidence>
<feature type="transmembrane region" description="Helical" evidence="5">
    <location>
        <begin position="51"/>
        <end position="71"/>
    </location>
</feature>
<evidence type="ECO:0000313" key="6">
    <source>
        <dbReference type="EMBL" id="MBM7838135.1"/>
    </source>
</evidence>
<feature type="transmembrane region" description="Helical" evidence="5">
    <location>
        <begin position="225"/>
        <end position="248"/>
    </location>
</feature>
<dbReference type="Gene3D" id="1.20.1250.20">
    <property type="entry name" value="MFS general substrate transporter like domains"/>
    <property type="match status" value="1"/>
</dbReference>
<dbReference type="InterPro" id="IPR011701">
    <property type="entry name" value="MFS"/>
</dbReference>
<comment type="subcellular location">
    <subcellularLocation>
        <location evidence="1">Cell membrane</location>
        <topology evidence="1">Multi-pass membrane protein</topology>
    </subcellularLocation>
</comment>